<sequence>MAQNSEKIFGVYIKSVLTKKTVLSINEVGGNVKKILEEKITDAVEGRCIAEGFIRPGSIRIISYSSGEVTNSSVEFQTIFECMICHPVEGMKIECSSKTITKAGIHAQVVDTNDVIPVTVFIARDHHNTDKYFNSIKENMDIVIKVIGVRYELNDPYICVIGQLVEKRLEQVKKPRIKMTGGEDLVLN</sequence>
<protein>
    <recommendedName>
        <fullName evidence="2">S1 motif domain-containing protein</fullName>
    </recommendedName>
</protein>
<accession>A0A6C0F2W9</accession>
<organism evidence="1">
    <name type="scientific">viral metagenome</name>
    <dbReference type="NCBI Taxonomy" id="1070528"/>
    <lineage>
        <taxon>unclassified sequences</taxon>
        <taxon>metagenomes</taxon>
        <taxon>organismal metagenomes</taxon>
    </lineage>
</organism>
<name>A0A6C0F2W9_9ZZZZ</name>
<evidence type="ECO:0008006" key="2">
    <source>
        <dbReference type="Google" id="ProtNLM"/>
    </source>
</evidence>
<evidence type="ECO:0000313" key="1">
    <source>
        <dbReference type="EMBL" id="QHT35211.1"/>
    </source>
</evidence>
<dbReference type="AlphaFoldDB" id="A0A6C0F2W9"/>
<dbReference type="EMBL" id="MN739014">
    <property type="protein sequence ID" value="QHT35211.1"/>
    <property type="molecule type" value="Genomic_DNA"/>
</dbReference>
<proteinExistence type="predicted"/>
<reference evidence="1" key="1">
    <citation type="journal article" date="2020" name="Nature">
        <title>Giant virus diversity and host interactions through global metagenomics.</title>
        <authorList>
            <person name="Schulz F."/>
            <person name="Roux S."/>
            <person name="Paez-Espino D."/>
            <person name="Jungbluth S."/>
            <person name="Walsh D.A."/>
            <person name="Denef V.J."/>
            <person name="McMahon K.D."/>
            <person name="Konstantinidis K.T."/>
            <person name="Eloe-Fadrosh E.A."/>
            <person name="Kyrpides N.C."/>
            <person name="Woyke T."/>
        </authorList>
    </citation>
    <scope>NUCLEOTIDE SEQUENCE</scope>
    <source>
        <strain evidence="1">GVMAG-M-3300009180-1</strain>
    </source>
</reference>